<comment type="catalytic activity">
    <reaction evidence="6 8 9">
        <text>an N-acyl-L-alpha-aminoacyl-tRNA + H2O = an N-acyl-L-amino acid + a tRNA + H(+)</text>
        <dbReference type="Rhea" id="RHEA:54448"/>
        <dbReference type="Rhea" id="RHEA-COMP:10123"/>
        <dbReference type="Rhea" id="RHEA-COMP:13883"/>
        <dbReference type="ChEBI" id="CHEBI:15377"/>
        <dbReference type="ChEBI" id="CHEBI:15378"/>
        <dbReference type="ChEBI" id="CHEBI:59874"/>
        <dbReference type="ChEBI" id="CHEBI:78442"/>
        <dbReference type="ChEBI" id="CHEBI:138191"/>
        <dbReference type="EC" id="3.1.1.29"/>
    </reaction>
</comment>
<evidence type="ECO:0000256" key="8">
    <source>
        <dbReference type="HAMAP-Rule" id="MF_00083"/>
    </source>
</evidence>
<dbReference type="InterPro" id="IPR001328">
    <property type="entry name" value="Pept_tRNA_hydro"/>
</dbReference>
<keyword evidence="12" id="KW-1185">Reference proteome</keyword>
<dbReference type="AlphaFoldDB" id="A0A4R2RZX5"/>
<feature type="binding site" evidence="8">
    <location>
        <position position="64"/>
    </location>
    <ligand>
        <name>tRNA</name>
        <dbReference type="ChEBI" id="CHEBI:17843"/>
    </ligand>
</feature>
<comment type="function">
    <text evidence="8">Catalyzes the release of premature peptidyl moieties from peptidyl-tRNA molecules trapped in stalled 50S ribosomal subunits, and thus maintains levels of free tRNAs and 50S ribosomes.</text>
</comment>
<keyword evidence="8" id="KW-0963">Cytoplasm</keyword>
<sequence>MKLIVGLGNPGKKYESTRHNIGFWAIDRLSERWGIPLNREKWKGIVGEGVVRGEKVILLKPMTYMNLSGESIRPAIDWLKMDIEDLVIIYDEMDLPLGEVRLRTKGSAGGHNGMKSTIAHLGTDQFKRIRLGIGRPISLAVPDYVLSPFSKEEMPFAEGAADRASQAVETWVEESFLLAMNRFNG</sequence>
<dbReference type="SUPFAM" id="SSF53178">
    <property type="entry name" value="Peptidyl-tRNA hydrolase-like"/>
    <property type="match status" value="1"/>
</dbReference>
<dbReference type="PROSITE" id="PS01196">
    <property type="entry name" value="PEPT_TRNA_HYDROL_2"/>
    <property type="match status" value="1"/>
</dbReference>
<dbReference type="Proteomes" id="UP000294746">
    <property type="component" value="Unassembled WGS sequence"/>
</dbReference>
<evidence type="ECO:0000256" key="9">
    <source>
        <dbReference type="RuleBase" id="RU000673"/>
    </source>
</evidence>
<evidence type="ECO:0000256" key="3">
    <source>
        <dbReference type="ARBA" id="ARBA00022801"/>
    </source>
</evidence>
<dbReference type="PANTHER" id="PTHR17224">
    <property type="entry name" value="PEPTIDYL-TRNA HYDROLASE"/>
    <property type="match status" value="1"/>
</dbReference>
<dbReference type="HAMAP" id="MF_00083">
    <property type="entry name" value="Pept_tRNA_hydro_bact"/>
    <property type="match status" value="1"/>
</dbReference>
<dbReference type="CDD" id="cd00462">
    <property type="entry name" value="PTH"/>
    <property type="match status" value="1"/>
</dbReference>
<dbReference type="GO" id="GO:0005737">
    <property type="term" value="C:cytoplasm"/>
    <property type="evidence" value="ECO:0007669"/>
    <property type="project" value="UniProtKB-SubCell"/>
</dbReference>
<evidence type="ECO:0000256" key="7">
    <source>
        <dbReference type="ARBA" id="ARBA00050038"/>
    </source>
</evidence>
<dbReference type="OrthoDB" id="9800507at2"/>
<dbReference type="GO" id="GO:0004045">
    <property type="term" value="F:peptidyl-tRNA hydrolase activity"/>
    <property type="evidence" value="ECO:0007669"/>
    <property type="project" value="UniProtKB-UniRule"/>
</dbReference>
<comment type="subcellular location">
    <subcellularLocation>
        <location evidence="8">Cytoplasm</location>
    </subcellularLocation>
</comment>
<dbReference type="GO" id="GO:0072344">
    <property type="term" value="P:rescue of stalled ribosome"/>
    <property type="evidence" value="ECO:0007669"/>
    <property type="project" value="UniProtKB-UniRule"/>
</dbReference>
<protein>
    <recommendedName>
        <fullName evidence="7 8">Peptidyl-tRNA hydrolase</fullName>
        <shortName evidence="8">Pth</shortName>
        <ecNumber evidence="1 8">3.1.1.29</ecNumber>
    </recommendedName>
</protein>
<evidence type="ECO:0000256" key="2">
    <source>
        <dbReference type="ARBA" id="ARBA00022555"/>
    </source>
</evidence>
<gene>
    <name evidence="8" type="primary">pth</name>
    <name evidence="11" type="ORF">EDD57_13829</name>
</gene>
<dbReference type="FunFam" id="3.40.50.1470:FF:000001">
    <property type="entry name" value="Peptidyl-tRNA hydrolase"/>
    <property type="match status" value="1"/>
</dbReference>
<dbReference type="NCBIfam" id="TIGR00447">
    <property type="entry name" value="pth"/>
    <property type="match status" value="1"/>
</dbReference>
<dbReference type="GO" id="GO:0000049">
    <property type="term" value="F:tRNA binding"/>
    <property type="evidence" value="ECO:0007669"/>
    <property type="project" value="UniProtKB-UniRule"/>
</dbReference>
<evidence type="ECO:0000256" key="4">
    <source>
        <dbReference type="ARBA" id="ARBA00022884"/>
    </source>
</evidence>
<evidence type="ECO:0000256" key="6">
    <source>
        <dbReference type="ARBA" id="ARBA00048707"/>
    </source>
</evidence>
<evidence type="ECO:0000256" key="5">
    <source>
        <dbReference type="ARBA" id="ARBA00038063"/>
    </source>
</evidence>
<feature type="binding site" evidence="8">
    <location>
        <position position="14"/>
    </location>
    <ligand>
        <name>tRNA</name>
        <dbReference type="ChEBI" id="CHEBI:17843"/>
    </ligand>
</feature>
<comment type="subunit">
    <text evidence="8">Monomer.</text>
</comment>
<feature type="site" description="Stabilizes the basic form of H active site to accept a proton" evidence="8">
    <location>
        <position position="91"/>
    </location>
</feature>
<dbReference type="InterPro" id="IPR036416">
    <property type="entry name" value="Pept_tRNA_hydro_sf"/>
</dbReference>
<dbReference type="PANTHER" id="PTHR17224:SF1">
    <property type="entry name" value="PEPTIDYL-TRNA HYDROLASE"/>
    <property type="match status" value="1"/>
</dbReference>
<name>A0A4R2RZX5_9BACL</name>
<comment type="similarity">
    <text evidence="5 8 10">Belongs to the PTH family.</text>
</comment>
<dbReference type="EC" id="3.1.1.29" evidence="1 8"/>
<keyword evidence="3 8" id="KW-0378">Hydrolase</keyword>
<dbReference type="RefSeq" id="WP_131849546.1">
    <property type="nucleotide sequence ID" value="NZ_SLXV01000038.1"/>
</dbReference>
<dbReference type="PROSITE" id="PS01195">
    <property type="entry name" value="PEPT_TRNA_HYDROL_1"/>
    <property type="match status" value="1"/>
</dbReference>
<evidence type="ECO:0000313" key="12">
    <source>
        <dbReference type="Proteomes" id="UP000294746"/>
    </source>
</evidence>
<dbReference type="GO" id="GO:0006515">
    <property type="term" value="P:protein quality control for misfolded or incompletely synthesized proteins"/>
    <property type="evidence" value="ECO:0007669"/>
    <property type="project" value="UniProtKB-UniRule"/>
</dbReference>
<reference evidence="11 12" key="1">
    <citation type="submission" date="2019-03" db="EMBL/GenBank/DDBJ databases">
        <title>Genomic Encyclopedia of Type Strains, Phase IV (KMG-IV): sequencing the most valuable type-strain genomes for metagenomic binning, comparative biology and taxonomic classification.</title>
        <authorList>
            <person name="Goeker M."/>
        </authorList>
    </citation>
    <scope>NUCLEOTIDE SEQUENCE [LARGE SCALE GENOMIC DNA]</scope>
    <source>
        <strain evidence="11 12">DSM 46831</strain>
    </source>
</reference>
<evidence type="ECO:0000313" key="11">
    <source>
        <dbReference type="EMBL" id="TCP64645.1"/>
    </source>
</evidence>
<proteinExistence type="inferred from homology"/>
<evidence type="ECO:0000256" key="10">
    <source>
        <dbReference type="RuleBase" id="RU004320"/>
    </source>
</evidence>
<feature type="binding site" evidence="8">
    <location>
        <position position="112"/>
    </location>
    <ligand>
        <name>tRNA</name>
        <dbReference type="ChEBI" id="CHEBI:17843"/>
    </ligand>
</feature>
<organism evidence="11 12">
    <name type="scientific">Baia soyae</name>
    <dbReference type="NCBI Taxonomy" id="1544746"/>
    <lineage>
        <taxon>Bacteria</taxon>
        <taxon>Bacillati</taxon>
        <taxon>Bacillota</taxon>
        <taxon>Bacilli</taxon>
        <taxon>Bacillales</taxon>
        <taxon>Thermoactinomycetaceae</taxon>
        <taxon>Baia</taxon>
    </lineage>
</organism>
<feature type="site" description="Discriminates between blocked and unblocked aminoacyl-tRNA" evidence="8">
    <location>
        <position position="9"/>
    </location>
</feature>
<accession>A0A4R2RZX5</accession>
<keyword evidence="2 8" id="KW-0820">tRNA-binding</keyword>
<comment type="function">
    <text evidence="8">Hydrolyzes ribosome-free peptidyl-tRNAs (with 1 or more amino acids incorporated), which drop off the ribosome during protein synthesis, or as a result of ribosome stalling.</text>
</comment>
<feature type="active site" description="Proton acceptor" evidence="8">
    <location>
        <position position="19"/>
    </location>
</feature>
<comment type="caution">
    <text evidence="11">The sequence shown here is derived from an EMBL/GenBank/DDBJ whole genome shotgun (WGS) entry which is preliminary data.</text>
</comment>
<dbReference type="EMBL" id="SLXV01000038">
    <property type="protein sequence ID" value="TCP64645.1"/>
    <property type="molecule type" value="Genomic_DNA"/>
</dbReference>
<feature type="binding site" evidence="8">
    <location>
        <position position="66"/>
    </location>
    <ligand>
        <name>tRNA</name>
        <dbReference type="ChEBI" id="CHEBI:17843"/>
    </ligand>
</feature>
<evidence type="ECO:0000256" key="1">
    <source>
        <dbReference type="ARBA" id="ARBA00013260"/>
    </source>
</evidence>
<dbReference type="Gene3D" id="3.40.50.1470">
    <property type="entry name" value="Peptidyl-tRNA hydrolase"/>
    <property type="match status" value="1"/>
</dbReference>
<keyword evidence="4 8" id="KW-0694">RNA-binding</keyword>
<dbReference type="InterPro" id="IPR018171">
    <property type="entry name" value="Pept_tRNA_hydro_CS"/>
</dbReference>
<dbReference type="Pfam" id="PF01195">
    <property type="entry name" value="Pept_tRNA_hydro"/>
    <property type="match status" value="1"/>
</dbReference>